<reference evidence="3" key="1">
    <citation type="submission" date="2022-02" db="EMBL/GenBank/DDBJ databases">
        <authorList>
            <person name="Henning P.M."/>
            <person name="McCubbin A.G."/>
            <person name="Shore J.S."/>
        </authorList>
    </citation>
    <scope>NUCLEOTIDE SEQUENCE</scope>
    <source>
        <strain evidence="3">F60SS</strain>
        <tissue evidence="3">Leaves</tissue>
    </source>
</reference>
<dbReference type="CDD" id="cd00118">
    <property type="entry name" value="LysM"/>
    <property type="match status" value="2"/>
</dbReference>
<dbReference type="InterPro" id="IPR036779">
    <property type="entry name" value="LysM_dom_sf"/>
</dbReference>
<name>A0A9Q0J611_9ROSI</name>
<keyword evidence="1" id="KW-0732">Signal</keyword>
<proteinExistence type="predicted"/>
<feature type="domain" description="LysM" evidence="2">
    <location>
        <begin position="173"/>
        <end position="217"/>
    </location>
</feature>
<evidence type="ECO:0000259" key="2">
    <source>
        <dbReference type="PROSITE" id="PS51782"/>
    </source>
</evidence>
<accession>A0A9Q0J611</accession>
<dbReference type="Pfam" id="PF01476">
    <property type="entry name" value="LysM"/>
    <property type="match status" value="2"/>
</dbReference>
<evidence type="ECO:0000256" key="1">
    <source>
        <dbReference type="SAM" id="SignalP"/>
    </source>
</evidence>
<dbReference type="Gene3D" id="3.10.350.10">
    <property type="entry name" value="LysM domain"/>
    <property type="match status" value="2"/>
</dbReference>
<feature type="signal peptide" evidence="1">
    <location>
        <begin position="1"/>
        <end position="26"/>
    </location>
</feature>
<dbReference type="PANTHER" id="PTHR33734">
    <property type="entry name" value="LYSM DOMAIN-CONTAINING GPI-ANCHORED PROTEIN 2"/>
    <property type="match status" value="1"/>
</dbReference>
<dbReference type="PROSITE" id="PS51782">
    <property type="entry name" value="LYSM"/>
    <property type="match status" value="2"/>
</dbReference>
<protein>
    <recommendedName>
        <fullName evidence="2">LysM domain-containing protein</fullName>
    </recommendedName>
</protein>
<organism evidence="3 4">
    <name type="scientific">Turnera subulata</name>
    <dbReference type="NCBI Taxonomy" id="218843"/>
    <lineage>
        <taxon>Eukaryota</taxon>
        <taxon>Viridiplantae</taxon>
        <taxon>Streptophyta</taxon>
        <taxon>Embryophyta</taxon>
        <taxon>Tracheophyta</taxon>
        <taxon>Spermatophyta</taxon>
        <taxon>Magnoliopsida</taxon>
        <taxon>eudicotyledons</taxon>
        <taxon>Gunneridae</taxon>
        <taxon>Pentapetalae</taxon>
        <taxon>rosids</taxon>
        <taxon>fabids</taxon>
        <taxon>Malpighiales</taxon>
        <taxon>Passifloraceae</taxon>
        <taxon>Turnera</taxon>
    </lineage>
</organism>
<dbReference type="SMART" id="SM00257">
    <property type="entry name" value="LysM"/>
    <property type="match status" value="2"/>
</dbReference>
<feature type="chain" id="PRO_5040147545" description="LysM domain-containing protein" evidence="1">
    <location>
        <begin position="27"/>
        <end position="342"/>
    </location>
</feature>
<sequence length="342" mass="35939">MAASGLAPPLLLALVLFCVLPTRSSSQAAPFKCSSTATCTALVDYISPNRTTLAHIQTLFTVRSFRSLLGANNLPPSTSPNTTVEAQRPTKVPFPCVCRNGTGVSNGKPLYKVVKDDGLYHIAVEVFSGLVTYQQIAAANNITNVNLILVGQELWIPLPCSCDDVDGAKVVHYGHVVQSGGTLEAIAQDYGTTVPALTRLNNGVNDSSLLAGQVLDVPVKANNSFLVLAACNSSVRSDSQDYPLLVANNTYIFTAMGCVKCKCDPSNNWTLQCEPSGAKPTNWSTCPAMQYCQGADGSLLSLGNTTATSCGAATCAYAGFNRNQTIFTTLATPTCPANTPGN</sequence>
<dbReference type="AlphaFoldDB" id="A0A9Q0J611"/>
<evidence type="ECO:0000313" key="3">
    <source>
        <dbReference type="EMBL" id="KAJ4829738.1"/>
    </source>
</evidence>
<dbReference type="OrthoDB" id="2107166at2759"/>
<dbReference type="SUPFAM" id="SSF54106">
    <property type="entry name" value="LysM domain"/>
    <property type="match status" value="2"/>
</dbReference>
<dbReference type="Proteomes" id="UP001141552">
    <property type="component" value="Unassembled WGS sequence"/>
</dbReference>
<feature type="domain" description="LysM" evidence="2">
    <location>
        <begin position="109"/>
        <end position="156"/>
    </location>
</feature>
<keyword evidence="4" id="KW-1185">Reference proteome</keyword>
<comment type="caution">
    <text evidence="3">The sequence shown here is derived from an EMBL/GenBank/DDBJ whole genome shotgun (WGS) entry which is preliminary data.</text>
</comment>
<dbReference type="EMBL" id="JAKUCV010005818">
    <property type="protein sequence ID" value="KAJ4829738.1"/>
    <property type="molecule type" value="Genomic_DNA"/>
</dbReference>
<gene>
    <name evidence="3" type="ORF">Tsubulata_020750</name>
</gene>
<dbReference type="InterPro" id="IPR018392">
    <property type="entry name" value="LysM"/>
</dbReference>
<dbReference type="PANTHER" id="PTHR33734:SF11">
    <property type="entry name" value="LYSM DOMAIN-CONTAINING GPI-ANCHORED PROTEIN 2"/>
    <property type="match status" value="1"/>
</dbReference>
<reference evidence="3" key="2">
    <citation type="journal article" date="2023" name="Plants (Basel)">
        <title>Annotation of the Turnera subulata (Passifloraceae) Draft Genome Reveals the S-Locus Evolved after the Divergence of Turneroideae from Passifloroideae in a Stepwise Manner.</title>
        <authorList>
            <person name="Henning P.M."/>
            <person name="Roalson E.H."/>
            <person name="Mir W."/>
            <person name="McCubbin A.G."/>
            <person name="Shore J.S."/>
        </authorList>
    </citation>
    <scope>NUCLEOTIDE SEQUENCE</scope>
    <source>
        <strain evidence="3">F60SS</strain>
    </source>
</reference>
<evidence type="ECO:0000313" key="4">
    <source>
        <dbReference type="Proteomes" id="UP001141552"/>
    </source>
</evidence>